<keyword evidence="8 12" id="KW-0067">ATP-binding</keyword>
<proteinExistence type="inferred from homology"/>
<comment type="subcellular location">
    <subcellularLocation>
        <location evidence="12">Cytoplasm</location>
    </subcellularLocation>
</comment>
<feature type="binding site" evidence="12">
    <location>
        <begin position="15"/>
        <end position="17"/>
    </location>
    <ligand>
        <name>substrate</name>
    </ligand>
</feature>
<evidence type="ECO:0000256" key="3">
    <source>
        <dbReference type="ARBA" id="ARBA00016943"/>
    </source>
</evidence>
<keyword evidence="11 12" id="KW-0119">Carbohydrate metabolism</keyword>
<dbReference type="PRINTS" id="PR00990">
    <property type="entry name" value="RIBOKINASE"/>
</dbReference>
<dbReference type="EMBL" id="JBBPCN010000001">
    <property type="protein sequence ID" value="MEK8071080.1"/>
    <property type="molecule type" value="Genomic_DNA"/>
</dbReference>
<evidence type="ECO:0000256" key="4">
    <source>
        <dbReference type="ARBA" id="ARBA00022679"/>
    </source>
</evidence>
<evidence type="ECO:0000256" key="2">
    <source>
        <dbReference type="ARBA" id="ARBA00012035"/>
    </source>
</evidence>
<feature type="binding site" evidence="12">
    <location>
        <begin position="43"/>
        <end position="47"/>
    </location>
    <ligand>
        <name>substrate</name>
    </ligand>
</feature>
<dbReference type="EC" id="2.7.1.15" evidence="2 12"/>
<dbReference type="Pfam" id="PF00294">
    <property type="entry name" value="PfkB"/>
    <property type="match status" value="1"/>
</dbReference>
<evidence type="ECO:0000256" key="10">
    <source>
        <dbReference type="ARBA" id="ARBA00022958"/>
    </source>
</evidence>
<evidence type="ECO:0000256" key="6">
    <source>
        <dbReference type="ARBA" id="ARBA00022741"/>
    </source>
</evidence>
<dbReference type="PROSITE" id="PS00584">
    <property type="entry name" value="PFKB_KINASES_2"/>
    <property type="match status" value="1"/>
</dbReference>
<dbReference type="SUPFAM" id="SSF53613">
    <property type="entry name" value="Ribokinase-like"/>
    <property type="match status" value="1"/>
</dbReference>
<feature type="binding site" evidence="12">
    <location>
        <position position="231"/>
    </location>
    <ligand>
        <name>K(+)</name>
        <dbReference type="ChEBI" id="CHEBI:29103"/>
    </ligand>
</feature>
<keyword evidence="12" id="KW-0963">Cytoplasm</keyword>
<dbReference type="InterPro" id="IPR011877">
    <property type="entry name" value="Ribokinase"/>
</dbReference>
<evidence type="ECO:0000313" key="15">
    <source>
        <dbReference type="EMBL" id="MEK8071080.1"/>
    </source>
</evidence>
<keyword evidence="5 12" id="KW-0479">Metal-binding</keyword>
<evidence type="ECO:0000256" key="5">
    <source>
        <dbReference type="ARBA" id="ARBA00022723"/>
    </source>
</evidence>
<dbReference type="GO" id="GO:0004747">
    <property type="term" value="F:ribokinase activity"/>
    <property type="evidence" value="ECO:0007669"/>
    <property type="project" value="UniProtKB-EC"/>
</dbReference>
<dbReference type="PANTHER" id="PTHR10584">
    <property type="entry name" value="SUGAR KINASE"/>
    <property type="match status" value="1"/>
</dbReference>
<comment type="activity regulation">
    <text evidence="12">Activated by a monovalent cation that binds near, but not in, the active site. The most likely occupant of the site in vivo is potassium. Ion binding induces a conformational change that may alter substrate affinity.</text>
</comment>
<feature type="binding site" evidence="12">
    <location>
        <position position="268"/>
    </location>
    <ligand>
        <name>K(+)</name>
        <dbReference type="ChEBI" id="CHEBI:29103"/>
    </ligand>
</feature>
<dbReference type="InterPro" id="IPR002139">
    <property type="entry name" value="Ribo/fructo_kinase"/>
</dbReference>
<feature type="binding site" evidence="12">
    <location>
        <position position="186"/>
    </location>
    <ligand>
        <name>ATP</name>
        <dbReference type="ChEBI" id="CHEBI:30616"/>
    </ligand>
</feature>
<keyword evidence="16" id="KW-1185">Reference proteome</keyword>
<feature type="binding site" evidence="12">
    <location>
        <position position="233"/>
    </location>
    <ligand>
        <name>K(+)</name>
        <dbReference type="ChEBI" id="CHEBI:29103"/>
    </ligand>
</feature>
<keyword evidence="9 12" id="KW-0460">Magnesium</keyword>
<comment type="caution">
    <text evidence="15">The sequence shown here is derived from an EMBL/GenBank/DDBJ whole genome shotgun (WGS) entry which is preliminary data.</text>
</comment>
<feature type="binding site" evidence="12">
    <location>
        <position position="142"/>
    </location>
    <ligand>
        <name>substrate</name>
    </ligand>
</feature>
<feature type="binding site" evidence="12">
    <location>
        <begin position="236"/>
        <end position="237"/>
    </location>
    <ligand>
        <name>ATP</name>
        <dbReference type="ChEBI" id="CHEBI:30616"/>
    </ligand>
</feature>
<keyword evidence="6 12" id="KW-0547">Nucleotide-binding</keyword>
<keyword evidence="7 12" id="KW-0418">Kinase</keyword>
<comment type="similarity">
    <text evidence="1">Belongs to the carbohydrate kinase pfkB family.</text>
</comment>
<dbReference type="Proteomes" id="UP001456513">
    <property type="component" value="Unassembled WGS sequence"/>
</dbReference>
<name>A0ABU9CUL8_9NOCA</name>
<dbReference type="HAMAP" id="MF_01987">
    <property type="entry name" value="Ribokinase"/>
    <property type="match status" value="1"/>
</dbReference>
<evidence type="ECO:0000256" key="9">
    <source>
        <dbReference type="ARBA" id="ARBA00022842"/>
    </source>
</evidence>
<comment type="cofactor">
    <cofactor evidence="12">
        <name>Mg(2+)</name>
        <dbReference type="ChEBI" id="CHEBI:18420"/>
    </cofactor>
    <text evidence="12">Requires a divalent cation, most likely magnesium in vivo, as an electrophilic catalyst to aid phosphoryl group transfer. It is the chelate of the metal and the nucleotide that is the actual substrate.</text>
</comment>
<feature type="binding site" evidence="12">
    <location>
        <position position="274"/>
    </location>
    <ligand>
        <name>K(+)</name>
        <dbReference type="ChEBI" id="CHEBI:29103"/>
    </ligand>
</feature>
<evidence type="ECO:0000256" key="7">
    <source>
        <dbReference type="ARBA" id="ARBA00022777"/>
    </source>
</evidence>
<gene>
    <name evidence="12" type="primary">rbsK</name>
    <name evidence="15" type="ORF">AABD04_09535</name>
</gene>
<feature type="region of interest" description="Disordered" evidence="13">
    <location>
        <begin position="267"/>
        <end position="291"/>
    </location>
</feature>
<comment type="pathway">
    <text evidence="12">Carbohydrate metabolism; D-ribose degradation; D-ribose 5-phosphate from beta-D-ribopyranose: step 2/2.</text>
</comment>
<dbReference type="PANTHER" id="PTHR10584:SF166">
    <property type="entry name" value="RIBOKINASE"/>
    <property type="match status" value="1"/>
</dbReference>
<feature type="binding site" evidence="12">
    <location>
        <position position="270"/>
    </location>
    <ligand>
        <name>K(+)</name>
        <dbReference type="ChEBI" id="CHEBI:29103"/>
    </ligand>
</feature>
<evidence type="ECO:0000259" key="14">
    <source>
        <dbReference type="Pfam" id="PF00294"/>
    </source>
</evidence>
<evidence type="ECO:0000256" key="8">
    <source>
        <dbReference type="ARBA" id="ARBA00022840"/>
    </source>
</evidence>
<comment type="function">
    <text evidence="12">Catalyzes the phosphorylation of ribose at O-5 in a reaction requiring ATP and magnesium. The resulting D-ribose-5-phosphate can then be used either for sythesis of nucleotides, histidine, and tryptophan, or as a component of the pentose phosphate pathway.</text>
</comment>
<organism evidence="15 16">
    <name type="scientific">Rhodococcus navarretei</name>
    <dbReference type="NCBI Taxonomy" id="3128981"/>
    <lineage>
        <taxon>Bacteria</taxon>
        <taxon>Bacillati</taxon>
        <taxon>Actinomycetota</taxon>
        <taxon>Actinomycetes</taxon>
        <taxon>Mycobacteriales</taxon>
        <taxon>Nocardiaceae</taxon>
        <taxon>Rhodococcus</taxon>
    </lineage>
</organism>
<feature type="binding site" evidence="12">
    <location>
        <position position="265"/>
    </location>
    <ligand>
        <name>K(+)</name>
        <dbReference type="ChEBI" id="CHEBI:29103"/>
    </ligand>
</feature>
<dbReference type="InterPro" id="IPR011611">
    <property type="entry name" value="PfkB_dom"/>
</dbReference>
<feature type="domain" description="Carbohydrate kinase PfkB" evidence="14">
    <location>
        <begin position="7"/>
        <end position="275"/>
    </location>
</feature>
<feature type="binding site" evidence="12">
    <location>
        <begin position="206"/>
        <end position="211"/>
    </location>
    <ligand>
        <name>ATP</name>
        <dbReference type="ChEBI" id="CHEBI:30616"/>
    </ligand>
</feature>
<evidence type="ECO:0000256" key="13">
    <source>
        <dbReference type="SAM" id="MobiDB-lite"/>
    </source>
</evidence>
<dbReference type="RefSeq" id="WP_341441012.1">
    <property type="nucleotide sequence ID" value="NZ_JBBPCN010000001.1"/>
</dbReference>
<dbReference type="InterPro" id="IPR029056">
    <property type="entry name" value="Ribokinase-like"/>
</dbReference>
<evidence type="ECO:0000313" key="16">
    <source>
        <dbReference type="Proteomes" id="UP001456513"/>
    </source>
</evidence>
<keyword evidence="4 12" id="KW-0808">Transferase</keyword>
<evidence type="ECO:0000256" key="1">
    <source>
        <dbReference type="ARBA" id="ARBA00005380"/>
    </source>
</evidence>
<feature type="active site" description="Proton acceptor" evidence="12">
    <location>
        <position position="237"/>
    </location>
</feature>
<comment type="caution">
    <text evidence="12">Lacks conserved residue(s) required for the propagation of feature annotation.</text>
</comment>
<evidence type="ECO:0000256" key="11">
    <source>
        <dbReference type="ARBA" id="ARBA00023277"/>
    </source>
</evidence>
<keyword evidence="10 12" id="KW-0630">Potassium</keyword>
<comment type="subunit">
    <text evidence="12">Homodimer.</text>
</comment>
<dbReference type="InterPro" id="IPR002173">
    <property type="entry name" value="Carboh/pur_kinase_PfkB_CS"/>
</dbReference>
<comment type="similarity">
    <text evidence="12">Belongs to the carbohydrate kinase PfkB family. Ribokinase subfamily.</text>
</comment>
<evidence type="ECO:0000256" key="12">
    <source>
        <dbReference type="HAMAP-Rule" id="MF_01987"/>
    </source>
</evidence>
<protein>
    <recommendedName>
        <fullName evidence="3 12">Ribokinase</fullName>
        <shortName evidence="12">RK</shortName>
        <ecNumber evidence="2 12">2.7.1.15</ecNumber>
    </recommendedName>
</protein>
<feature type="binding site" evidence="12">
    <location>
        <position position="237"/>
    </location>
    <ligand>
        <name>substrate</name>
    </ligand>
</feature>
<sequence length="291" mass="29854">MPASNPRIVVLGSVNMDLITRTPSLPDPGETVLGTSFTTSPGGKGSNQAIAAAKAGVSVAFIGAVGDDEFGATLRHTLSSAGVDDRALRTAAGSSGIAAITVDDQAENSIVVVPGANHHVRDLTEDDLAVIAEADILLCQLEIPLDTVVAAFEYARSRGVVTMLNPSPVQDLPDALVAATEVLVVNEAEEARLGHRVNEVPHVITTLGARGARYRGTESFEVSAPRVDAVDTTGAGDAFAGALAASWFTGPRASVEWACVAGSFATTRPGASASSGTRDEIDAVRDAAARR</sequence>
<dbReference type="CDD" id="cd01174">
    <property type="entry name" value="ribokinase"/>
    <property type="match status" value="1"/>
</dbReference>
<dbReference type="Gene3D" id="3.40.1190.20">
    <property type="match status" value="1"/>
</dbReference>
<reference evidence="15 16" key="1">
    <citation type="submission" date="2024-03" db="EMBL/GenBank/DDBJ databases">
        <title>Rhodococcus navarretei sp. nov. and Pseudarthrobacter quantumdoti sp. nov., two new species with the ability to biosynthesize Quantum Dots isolated from soil samples at Union Glacier, Antarctica.</title>
        <authorList>
            <person name="Vargas M."/>
        </authorList>
    </citation>
    <scope>NUCLEOTIDE SEQUENCE [LARGE SCALE GENOMIC DNA]</scope>
    <source>
        <strain evidence="15 16">EXRC-4A-4</strain>
    </source>
</reference>
<comment type="catalytic activity">
    <reaction evidence="12">
        <text>D-ribose + ATP = D-ribose 5-phosphate + ADP + H(+)</text>
        <dbReference type="Rhea" id="RHEA:13697"/>
        <dbReference type="ChEBI" id="CHEBI:15378"/>
        <dbReference type="ChEBI" id="CHEBI:30616"/>
        <dbReference type="ChEBI" id="CHEBI:47013"/>
        <dbReference type="ChEBI" id="CHEBI:78346"/>
        <dbReference type="ChEBI" id="CHEBI:456216"/>
        <dbReference type="EC" id="2.7.1.15"/>
    </reaction>
</comment>
<accession>A0ABU9CUL8</accession>
<feature type="compositionally biased region" description="Basic and acidic residues" evidence="13">
    <location>
        <begin position="277"/>
        <end position="291"/>
    </location>
</feature>